<evidence type="ECO:0000313" key="2">
    <source>
        <dbReference type="Proteomes" id="UP001634007"/>
    </source>
</evidence>
<proteinExistence type="predicted"/>
<name>A0ABD3J4C2_EUCGL</name>
<evidence type="ECO:0000313" key="1">
    <source>
        <dbReference type="EMBL" id="KAL3721393.1"/>
    </source>
</evidence>
<keyword evidence="2" id="KW-1185">Reference proteome</keyword>
<dbReference type="AlphaFoldDB" id="A0ABD3J4C2"/>
<sequence>MAGLFDKKVETYLQARPTYPSEWYSMLAACTSNSQAGIGIIHYVHTPQSMSMDEMVALMGGENHVDLITVATAMHWFDLPVFYKLAKRRLCKPGGILAIYNDMVLSPKFHTISKCPHEKSSHFWHAGAKYVIDWYRNLPFPFESVGLGYEGKPMQLEIPKELCSKTFALAKEQGLDLLSREVIKELESSWRGPNKVRTVIYKSFMLVGTV</sequence>
<dbReference type="SUPFAM" id="SSF53335">
    <property type="entry name" value="S-adenosyl-L-methionine-dependent methyltransferases"/>
    <property type="match status" value="1"/>
</dbReference>
<dbReference type="Gene3D" id="3.40.50.150">
    <property type="entry name" value="Vaccinia Virus protein VP39"/>
    <property type="match status" value="1"/>
</dbReference>
<dbReference type="PANTHER" id="PTHR44575:SF7">
    <property type="entry name" value="METHYLTRANSFERASE TYPE 11 DOMAIN-CONTAINING PROTEIN"/>
    <property type="match status" value="1"/>
</dbReference>
<accession>A0ABD3J4C2</accession>
<organism evidence="1 2">
    <name type="scientific">Eucalyptus globulus</name>
    <name type="common">Tasmanian blue gum</name>
    <dbReference type="NCBI Taxonomy" id="34317"/>
    <lineage>
        <taxon>Eukaryota</taxon>
        <taxon>Viridiplantae</taxon>
        <taxon>Streptophyta</taxon>
        <taxon>Embryophyta</taxon>
        <taxon>Tracheophyta</taxon>
        <taxon>Spermatophyta</taxon>
        <taxon>Magnoliopsida</taxon>
        <taxon>eudicotyledons</taxon>
        <taxon>Gunneridae</taxon>
        <taxon>Pentapetalae</taxon>
        <taxon>rosids</taxon>
        <taxon>malvids</taxon>
        <taxon>Myrtales</taxon>
        <taxon>Myrtaceae</taxon>
        <taxon>Myrtoideae</taxon>
        <taxon>Eucalypteae</taxon>
        <taxon>Eucalyptus</taxon>
    </lineage>
</organism>
<protein>
    <recommendedName>
        <fullName evidence="3">Methyltransferase type 11 domain-containing protein</fullName>
    </recommendedName>
</protein>
<gene>
    <name evidence="1" type="ORF">ACJRO7_033824</name>
</gene>
<dbReference type="EMBL" id="JBJKBG010000009">
    <property type="protein sequence ID" value="KAL3721393.1"/>
    <property type="molecule type" value="Genomic_DNA"/>
</dbReference>
<comment type="caution">
    <text evidence="1">The sequence shown here is derived from an EMBL/GenBank/DDBJ whole genome shotgun (WGS) entry which is preliminary data.</text>
</comment>
<evidence type="ECO:0008006" key="3">
    <source>
        <dbReference type="Google" id="ProtNLM"/>
    </source>
</evidence>
<reference evidence="1 2" key="1">
    <citation type="submission" date="2024-11" db="EMBL/GenBank/DDBJ databases">
        <title>Chromosome-level genome assembly of Eucalyptus globulus Labill. provides insights into its genome evolution.</title>
        <authorList>
            <person name="Li X."/>
        </authorList>
    </citation>
    <scope>NUCLEOTIDE SEQUENCE [LARGE SCALE GENOMIC DNA]</scope>
    <source>
        <strain evidence="1">CL2024</strain>
        <tissue evidence="1">Fresh tender leaves</tissue>
    </source>
</reference>
<dbReference type="Proteomes" id="UP001634007">
    <property type="component" value="Unassembled WGS sequence"/>
</dbReference>
<dbReference type="InterPro" id="IPR029063">
    <property type="entry name" value="SAM-dependent_MTases_sf"/>
</dbReference>
<dbReference type="PANTHER" id="PTHR44575">
    <property type="entry name" value="OS01G0589200 PROTEIN"/>
    <property type="match status" value="1"/>
</dbReference>